<proteinExistence type="predicted"/>
<feature type="transmembrane region" description="Helical" evidence="1">
    <location>
        <begin position="114"/>
        <end position="131"/>
    </location>
</feature>
<evidence type="ECO:0000313" key="2">
    <source>
        <dbReference type="EMBL" id="KIO23462.1"/>
    </source>
</evidence>
<accession>A0A0C3LPX3</accession>
<keyword evidence="1" id="KW-0472">Membrane</keyword>
<keyword evidence="1" id="KW-0812">Transmembrane</keyword>
<dbReference type="HOGENOM" id="CLU_000960_12_0_1"/>
<name>A0A0C3LPX3_9AGAM</name>
<gene>
    <name evidence="2" type="ORF">M407DRAFT_27068</name>
</gene>
<sequence length="164" mass="18051">MGQISNRRNRTGGTTLKANSPVGAWVGYQIIEGICFGILYAEPQFPVLAPVKITESAHALALFVFKKLPEAFSELFHGEGVEITYAAISKIGGLAEPLKTGVRDAFAGSLRTMWFVRLAISLLGFVTVFGMKQLEMHEETDENWGLEEKKKVVDEEKDGMTLTV</sequence>
<reference evidence="3" key="2">
    <citation type="submission" date="2015-01" db="EMBL/GenBank/DDBJ databases">
        <title>Evolutionary Origins and Diversification of the Mycorrhizal Mutualists.</title>
        <authorList>
            <consortium name="DOE Joint Genome Institute"/>
            <consortium name="Mycorrhizal Genomics Consortium"/>
            <person name="Kohler A."/>
            <person name="Kuo A."/>
            <person name="Nagy L.G."/>
            <person name="Floudas D."/>
            <person name="Copeland A."/>
            <person name="Barry K.W."/>
            <person name="Cichocki N."/>
            <person name="Veneault-Fourrey C."/>
            <person name="LaButti K."/>
            <person name="Lindquist E.A."/>
            <person name="Lipzen A."/>
            <person name="Lundell T."/>
            <person name="Morin E."/>
            <person name="Murat C."/>
            <person name="Riley R."/>
            <person name="Ohm R."/>
            <person name="Sun H."/>
            <person name="Tunlid A."/>
            <person name="Henrissat B."/>
            <person name="Grigoriev I.V."/>
            <person name="Hibbett D.S."/>
            <person name="Martin F."/>
        </authorList>
    </citation>
    <scope>NUCLEOTIDE SEQUENCE [LARGE SCALE GENOMIC DNA]</scope>
    <source>
        <strain evidence="3">MUT 4182</strain>
    </source>
</reference>
<organism evidence="2 3">
    <name type="scientific">Tulasnella calospora MUT 4182</name>
    <dbReference type="NCBI Taxonomy" id="1051891"/>
    <lineage>
        <taxon>Eukaryota</taxon>
        <taxon>Fungi</taxon>
        <taxon>Dikarya</taxon>
        <taxon>Basidiomycota</taxon>
        <taxon>Agaricomycotina</taxon>
        <taxon>Agaricomycetes</taxon>
        <taxon>Cantharellales</taxon>
        <taxon>Tulasnellaceae</taxon>
        <taxon>Tulasnella</taxon>
    </lineage>
</organism>
<dbReference type="OrthoDB" id="3437016at2759"/>
<keyword evidence="3" id="KW-1185">Reference proteome</keyword>
<evidence type="ECO:0000256" key="1">
    <source>
        <dbReference type="SAM" id="Phobius"/>
    </source>
</evidence>
<dbReference type="EMBL" id="KN823084">
    <property type="protein sequence ID" value="KIO23462.1"/>
    <property type="molecule type" value="Genomic_DNA"/>
</dbReference>
<protein>
    <submittedName>
        <fullName evidence="2">Uncharacterized protein</fullName>
    </submittedName>
</protein>
<dbReference type="AlphaFoldDB" id="A0A0C3LPX3"/>
<dbReference type="Proteomes" id="UP000054248">
    <property type="component" value="Unassembled WGS sequence"/>
</dbReference>
<reference evidence="2 3" key="1">
    <citation type="submission" date="2014-04" db="EMBL/GenBank/DDBJ databases">
        <authorList>
            <consortium name="DOE Joint Genome Institute"/>
            <person name="Kuo A."/>
            <person name="Girlanda M."/>
            <person name="Perotto S."/>
            <person name="Kohler A."/>
            <person name="Nagy L.G."/>
            <person name="Floudas D."/>
            <person name="Copeland A."/>
            <person name="Barry K.W."/>
            <person name="Cichocki N."/>
            <person name="Veneault-Fourrey C."/>
            <person name="LaButti K."/>
            <person name="Lindquist E.A."/>
            <person name="Lipzen A."/>
            <person name="Lundell T."/>
            <person name="Morin E."/>
            <person name="Murat C."/>
            <person name="Sun H."/>
            <person name="Tunlid A."/>
            <person name="Henrissat B."/>
            <person name="Grigoriev I.V."/>
            <person name="Hibbett D.S."/>
            <person name="Martin F."/>
            <person name="Nordberg H.P."/>
            <person name="Cantor M.N."/>
            <person name="Hua S.X."/>
        </authorList>
    </citation>
    <scope>NUCLEOTIDE SEQUENCE [LARGE SCALE GENOMIC DNA]</scope>
    <source>
        <strain evidence="2 3">MUT 4182</strain>
    </source>
</reference>
<evidence type="ECO:0000313" key="3">
    <source>
        <dbReference type="Proteomes" id="UP000054248"/>
    </source>
</evidence>
<keyword evidence="1" id="KW-1133">Transmembrane helix</keyword>